<sequence>MKKTGDLQYFAENAAVPFRERVVSNPSLRQQTPRASRQEHHLAATCLFKNEMPVLEDKRANVLLCPIGQWLQV</sequence>
<dbReference type="AlphaFoldDB" id="A0A8X6MRW0"/>
<keyword evidence="2" id="KW-1185">Reference proteome</keyword>
<gene>
    <name evidence="1" type="ORF">NPIL_118061</name>
</gene>
<organism evidence="1 2">
    <name type="scientific">Nephila pilipes</name>
    <name type="common">Giant wood spider</name>
    <name type="synonym">Nephila maculata</name>
    <dbReference type="NCBI Taxonomy" id="299642"/>
    <lineage>
        <taxon>Eukaryota</taxon>
        <taxon>Metazoa</taxon>
        <taxon>Ecdysozoa</taxon>
        <taxon>Arthropoda</taxon>
        <taxon>Chelicerata</taxon>
        <taxon>Arachnida</taxon>
        <taxon>Araneae</taxon>
        <taxon>Araneomorphae</taxon>
        <taxon>Entelegynae</taxon>
        <taxon>Araneoidea</taxon>
        <taxon>Nephilidae</taxon>
        <taxon>Nephila</taxon>
    </lineage>
</organism>
<proteinExistence type="predicted"/>
<comment type="caution">
    <text evidence="1">The sequence shown here is derived from an EMBL/GenBank/DDBJ whole genome shotgun (WGS) entry which is preliminary data.</text>
</comment>
<dbReference type="Proteomes" id="UP000887013">
    <property type="component" value="Unassembled WGS sequence"/>
</dbReference>
<evidence type="ECO:0000313" key="2">
    <source>
        <dbReference type="Proteomes" id="UP000887013"/>
    </source>
</evidence>
<name>A0A8X6MRW0_NEPPI</name>
<reference evidence="1" key="1">
    <citation type="submission" date="2020-08" db="EMBL/GenBank/DDBJ databases">
        <title>Multicomponent nature underlies the extraordinary mechanical properties of spider dragline silk.</title>
        <authorList>
            <person name="Kono N."/>
            <person name="Nakamura H."/>
            <person name="Mori M."/>
            <person name="Yoshida Y."/>
            <person name="Ohtoshi R."/>
            <person name="Malay A.D."/>
            <person name="Moran D.A.P."/>
            <person name="Tomita M."/>
            <person name="Numata K."/>
            <person name="Arakawa K."/>
        </authorList>
    </citation>
    <scope>NUCLEOTIDE SEQUENCE</scope>
</reference>
<protein>
    <submittedName>
        <fullName evidence="1">Uncharacterized protein</fullName>
    </submittedName>
</protein>
<accession>A0A8X6MRW0</accession>
<dbReference type="EMBL" id="BMAW01096402">
    <property type="protein sequence ID" value="GFS74544.1"/>
    <property type="molecule type" value="Genomic_DNA"/>
</dbReference>
<evidence type="ECO:0000313" key="1">
    <source>
        <dbReference type="EMBL" id="GFS74544.1"/>
    </source>
</evidence>